<dbReference type="RefSeq" id="WP_161316145.1">
    <property type="nucleotide sequence ID" value="NZ_WTUW01000002.1"/>
</dbReference>
<keyword evidence="6" id="KW-1185">Reference proteome</keyword>
<dbReference type="EMBL" id="WTUW01000002">
    <property type="protein sequence ID" value="MZR31665.1"/>
    <property type="molecule type" value="Genomic_DNA"/>
</dbReference>
<dbReference type="InterPro" id="IPR008567">
    <property type="entry name" value="BKACE"/>
</dbReference>
<keyword evidence="3" id="KW-0479">Metal-binding</keyword>
<proteinExistence type="predicted"/>
<reference evidence="5 6" key="1">
    <citation type="submission" date="2019-12" db="EMBL/GenBank/DDBJ databases">
        <title>Snethiella sp. nov. sp. isolated from sea sand.</title>
        <authorList>
            <person name="Kim J."/>
            <person name="Jeong S.E."/>
            <person name="Jung H.S."/>
            <person name="Jeon C.O."/>
        </authorList>
    </citation>
    <scope>NUCLEOTIDE SEQUENCE [LARGE SCALE GENOMIC DNA]</scope>
    <source>
        <strain evidence="5 6">DP05</strain>
    </source>
</reference>
<evidence type="ECO:0000313" key="5">
    <source>
        <dbReference type="EMBL" id="MZR31665.1"/>
    </source>
</evidence>
<name>A0A6L8W993_9PROT</name>
<protein>
    <submittedName>
        <fullName evidence="5">3-keto-5-aminohexanoate cleavage protein</fullName>
    </submittedName>
</protein>
<sequence length="275" mass="30119">MDDLSPLPPAILTVAPNGARKSKQDHPMLPITPSELADEADACVQEGAAMIHLHVRNDQGGHSLDVTKYREAIAAIRDKVGDDIVIQATTEAVGIYTPEQQMDMVLELQPDAASLAIKELVPEGQEAGAKAFFNEMKTLKVMPQFILYSPEDVKRFEMLIAEGIIPFKNPFLILVLGRYTSNQQSHPRDVLPFLSALKLERIWAVCAFGPLEHAAASTALAMGGHVRVGFENNIFLKSGERAGRNADLVRQLREVADAIGRPIATAEDIRKTFTD</sequence>
<dbReference type="AlphaFoldDB" id="A0A6L8W993"/>
<dbReference type="PANTHER" id="PTHR37418:SF2">
    <property type="entry name" value="3-KETO-5-AMINOHEXANOATE CLEAVAGE ENZYME"/>
    <property type="match status" value="1"/>
</dbReference>
<evidence type="ECO:0000256" key="2">
    <source>
        <dbReference type="ARBA" id="ARBA00022679"/>
    </source>
</evidence>
<evidence type="ECO:0000256" key="3">
    <source>
        <dbReference type="ARBA" id="ARBA00022723"/>
    </source>
</evidence>
<evidence type="ECO:0000313" key="6">
    <source>
        <dbReference type="Proteomes" id="UP000476030"/>
    </source>
</evidence>
<dbReference type="GO" id="GO:0046872">
    <property type="term" value="F:metal ion binding"/>
    <property type="evidence" value="ECO:0007669"/>
    <property type="project" value="UniProtKB-KW"/>
</dbReference>
<dbReference type="GO" id="GO:0043720">
    <property type="term" value="F:3-keto-5-aminohexanoate cleavage activity"/>
    <property type="evidence" value="ECO:0007669"/>
    <property type="project" value="InterPro"/>
</dbReference>
<dbReference type="Pfam" id="PF05853">
    <property type="entry name" value="BKACE"/>
    <property type="match status" value="1"/>
</dbReference>
<dbReference type="InterPro" id="IPR013785">
    <property type="entry name" value="Aldolase_TIM"/>
</dbReference>
<gene>
    <name evidence="5" type="ORF">GQE98_13570</name>
</gene>
<dbReference type="Gene3D" id="3.20.20.70">
    <property type="entry name" value="Aldolase class I"/>
    <property type="match status" value="1"/>
</dbReference>
<dbReference type="Proteomes" id="UP000476030">
    <property type="component" value="Unassembled WGS sequence"/>
</dbReference>
<comment type="caution">
    <text evidence="5">The sequence shown here is derived from an EMBL/GenBank/DDBJ whole genome shotgun (WGS) entry which is preliminary data.</text>
</comment>
<evidence type="ECO:0000256" key="1">
    <source>
        <dbReference type="ARBA" id="ARBA00001947"/>
    </source>
</evidence>
<comment type="cofactor">
    <cofactor evidence="1">
        <name>Zn(2+)</name>
        <dbReference type="ChEBI" id="CHEBI:29105"/>
    </cofactor>
</comment>
<dbReference type="PANTHER" id="PTHR37418">
    <property type="entry name" value="3-KETO-5-AMINOHEXANOATE CLEAVAGE ENZYME-RELATED"/>
    <property type="match status" value="1"/>
</dbReference>
<organism evidence="5 6">
    <name type="scientific">Sneathiella litorea</name>
    <dbReference type="NCBI Taxonomy" id="2606216"/>
    <lineage>
        <taxon>Bacteria</taxon>
        <taxon>Pseudomonadati</taxon>
        <taxon>Pseudomonadota</taxon>
        <taxon>Alphaproteobacteria</taxon>
        <taxon>Sneathiellales</taxon>
        <taxon>Sneathiellaceae</taxon>
        <taxon>Sneathiella</taxon>
    </lineage>
</organism>
<keyword evidence="2" id="KW-0808">Transferase</keyword>
<evidence type="ECO:0000256" key="4">
    <source>
        <dbReference type="ARBA" id="ARBA00022833"/>
    </source>
</evidence>
<accession>A0A6L8W993</accession>
<keyword evidence="4" id="KW-0862">Zinc</keyword>